<gene>
    <name evidence="2" type="ORF">GT360_13460</name>
</gene>
<dbReference type="Proteomes" id="UP000464262">
    <property type="component" value="Chromosome 1"/>
</dbReference>
<sequence>MRFNKGLSNRTKLSAGMCFATILVSLPTMASPWLESNDPFLRSSLHKLSDNHLLLAPMSSYPLRWSTLGDDIKTKHSDASVRYAVQHLRHAMNNAQFSRGNVMAKAIYQSTPQAHLGFGDKGTDKWGIYSSYDHLDDDFSFRLSINYADSLKPSASLSGSDSKYDTDVNFKGSHLSFNLGFGLVSLGYLERWWGPSWQHNVQQASFGEAAPSLQVSWVGEQMPVLGFWNFDTVVDYIDQEASYVWSNRFIAKPHPAFEFGLNYQLSDEDKSESQLMIYGIDGRLTLPKFQGLSHAVFANYQNIELDESTSAVVYGWEGHLHAWGTEVTIVLEGQSVDEQDREKWSGTQQRVLNDRTSTLWGDSYSLAFYGQLPNDHRISIVRRDSQSDRTHEKASQIDYHIPFQQGMFSFGLGYVDYASPNKTIDEPNFDFGYEYRY</sequence>
<evidence type="ECO:0000313" key="3">
    <source>
        <dbReference type="Proteomes" id="UP000464262"/>
    </source>
</evidence>
<dbReference type="Gene3D" id="2.40.160.130">
    <property type="entry name" value="Capsule assembly protein Wzi"/>
    <property type="match status" value="1"/>
</dbReference>
<dbReference type="EMBL" id="CP047475">
    <property type="protein sequence ID" value="QIA64434.1"/>
    <property type="molecule type" value="Genomic_DNA"/>
</dbReference>
<evidence type="ECO:0000256" key="1">
    <source>
        <dbReference type="SAM" id="SignalP"/>
    </source>
</evidence>
<protein>
    <recommendedName>
        <fullName evidence="4">Capsule assembly Wzi family protein</fullName>
    </recommendedName>
</protein>
<evidence type="ECO:0000313" key="2">
    <source>
        <dbReference type="EMBL" id="QIA64434.1"/>
    </source>
</evidence>
<feature type="signal peptide" evidence="1">
    <location>
        <begin position="1"/>
        <end position="30"/>
    </location>
</feature>
<feature type="chain" id="PRO_5030678578" description="Capsule assembly Wzi family protein" evidence="1">
    <location>
        <begin position="31"/>
        <end position="437"/>
    </location>
</feature>
<keyword evidence="1" id="KW-0732">Signal</keyword>
<proteinExistence type="predicted"/>
<name>A0A7Z2T4U2_9VIBR</name>
<accession>A0A7Z2T4U2</accession>
<dbReference type="AlphaFoldDB" id="A0A7Z2T4U2"/>
<reference evidence="2 3" key="1">
    <citation type="submission" date="2020-01" db="EMBL/GenBank/DDBJ databases">
        <title>Whole genome and functional gene identification of agarase of Vibrio HN897.</title>
        <authorList>
            <person name="Liu Y."/>
            <person name="Zhao Z."/>
        </authorList>
    </citation>
    <scope>NUCLEOTIDE SEQUENCE [LARGE SCALE GENOMIC DNA]</scope>
    <source>
        <strain evidence="2 3">HN897</strain>
    </source>
</reference>
<evidence type="ECO:0008006" key="4">
    <source>
        <dbReference type="Google" id="ProtNLM"/>
    </source>
</evidence>
<dbReference type="InterPro" id="IPR038636">
    <property type="entry name" value="Wzi_sf"/>
</dbReference>
<dbReference type="RefSeq" id="WP_164649339.1">
    <property type="nucleotide sequence ID" value="NZ_CP047475.1"/>
</dbReference>
<dbReference type="KEGG" id="vas:GT360_13460"/>
<keyword evidence="3" id="KW-1185">Reference proteome</keyword>
<organism evidence="2 3">
    <name type="scientific">Vibrio astriarenae</name>
    <dbReference type="NCBI Taxonomy" id="1481923"/>
    <lineage>
        <taxon>Bacteria</taxon>
        <taxon>Pseudomonadati</taxon>
        <taxon>Pseudomonadota</taxon>
        <taxon>Gammaproteobacteria</taxon>
        <taxon>Vibrionales</taxon>
        <taxon>Vibrionaceae</taxon>
        <taxon>Vibrio</taxon>
    </lineage>
</organism>